<name>A0ABQ7QND6_PLUXY</name>
<dbReference type="Proteomes" id="UP000823941">
    <property type="component" value="Chromosome 11"/>
</dbReference>
<protein>
    <submittedName>
        <fullName evidence="2">Uncharacterized protein</fullName>
    </submittedName>
</protein>
<reference evidence="2 3" key="1">
    <citation type="submission" date="2021-06" db="EMBL/GenBank/DDBJ databases">
        <title>A haploid diamondback moth (Plutella xylostella L.) genome assembly resolves 31 chromosomes and identifies a diamide resistance mutation.</title>
        <authorList>
            <person name="Ward C.M."/>
            <person name="Perry K.D."/>
            <person name="Baker G."/>
            <person name="Powis K."/>
            <person name="Heckel D.G."/>
            <person name="Baxter S.W."/>
        </authorList>
    </citation>
    <scope>NUCLEOTIDE SEQUENCE [LARGE SCALE GENOMIC DNA]</scope>
    <source>
        <strain evidence="2 3">LV</strain>
        <tissue evidence="2">Single pupa</tissue>
    </source>
</reference>
<gene>
    <name evidence="2" type="ORF">JYU34_007919</name>
</gene>
<evidence type="ECO:0000313" key="2">
    <source>
        <dbReference type="EMBL" id="KAG7306554.1"/>
    </source>
</evidence>
<comment type="caution">
    <text evidence="2">The sequence shown here is derived from an EMBL/GenBank/DDBJ whole genome shotgun (WGS) entry which is preliminary data.</text>
</comment>
<feature type="compositionally biased region" description="Basic and acidic residues" evidence="1">
    <location>
        <begin position="20"/>
        <end position="29"/>
    </location>
</feature>
<dbReference type="EMBL" id="JAHIBW010000011">
    <property type="protein sequence ID" value="KAG7306554.1"/>
    <property type="molecule type" value="Genomic_DNA"/>
</dbReference>
<evidence type="ECO:0000256" key="1">
    <source>
        <dbReference type="SAM" id="MobiDB-lite"/>
    </source>
</evidence>
<feature type="region of interest" description="Disordered" evidence="1">
    <location>
        <begin position="1"/>
        <end position="29"/>
    </location>
</feature>
<keyword evidence="3" id="KW-1185">Reference proteome</keyword>
<sequence length="83" mass="9252">MLRLSSRSSSWPRYKPVRSLQDKAEAKGDGLRARTLTHCATGDDVGLSSRSGYWSRYKPVRSLQDKAEAKGDGLRTRTLTHCA</sequence>
<evidence type="ECO:0000313" key="3">
    <source>
        <dbReference type="Proteomes" id="UP000823941"/>
    </source>
</evidence>
<feature type="compositionally biased region" description="Low complexity" evidence="1">
    <location>
        <begin position="1"/>
        <end position="10"/>
    </location>
</feature>
<accession>A0ABQ7QND6</accession>
<proteinExistence type="predicted"/>
<organism evidence="2 3">
    <name type="scientific">Plutella xylostella</name>
    <name type="common">Diamondback moth</name>
    <name type="synonym">Plutella maculipennis</name>
    <dbReference type="NCBI Taxonomy" id="51655"/>
    <lineage>
        <taxon>Eukaryota</taxon>
        <taxon>Metazoa</taxon>
        <taxon>Ecdysozoa</taxon>
        <taxon>Arthropoda</taxon>
        <taxon>Hexapoda</taxon>
        <taxon>Insecta</taxon>
        <taxon>Pterygota</taxon>
        <taxon>Neoptera</taxon>
        <taxon>Endopterygota</taxon>
        <taxon>Lepidoptera</taxon>
        <taxon>Glossata</taxon>
        <taxon>Ditrysia</taxon>
        <taxon>Yponomeutoidea</taxon>
        <taxon>Plutellidae</taxon>
        <taxon>Plutella</taxon>
    </lineage>
</organism>